<evidence type="ECO:0000256" key="1">
    <source>
        <dbReference type="SAM" id="SignalP"/>
    </source>
</evidence>
<dbReference type="AlphaFoldDB" id="A0A9N9U643"/>
<keyword evidence="3" id="KW-1185">Reference proteome</keyword>
<dbReference type="Proteomes" id="UP000754883">
    <property type="component" value="Unassembled WGS sequence"/>
</dbReference>
<feature type="signal peptide" evidence="1">
    <location>
        <begin position="1"/>
        <end position="20"/>
    </location>
</feature>
<evidence type="ECO:0000313" key="2">
    <source>
        <dbReference type="EMBL" id="CAG9975112.1"/>
    </source>
</evidence>
<proteinExistence type="predicted"/>
<protein>
    <submittedName>
        <fullName evidence="2">Uncharacterized protein</fullName>
    </submittedName>
</protein>
<keyword evidence="1" id="KW-0732">Signal</keyword>
<dbReference type="OrthoDB" id="5149907at2759"/>
<organism evidence="2 3">
    <name type="scientific">Clonostachys byssicola</name>
    <dbReference type="NCBI Taxonomy" id="160290"/>
    <lineage>
        <taxon>Eukaryota</taxon>
        <taxon>Fungi</taxon>
        <taxon>Dikarya</taxon>
        <taxon>Ascomycota</taxon>
        <taxon>Pezizomycotina</taxon>
        <taxon>Sordariomycetes</taxon>
        <taxon>Hypocreomycetidae</taxon>
        <taxon>Hypocreales</taxon>
        <taxon>Bionectriaceae</taxon>
        <taxon>Clonostachys</taxon>
    </lineage>
</organism>
<comment type="caution">
    <text evidence="2">The sequence shown here is derived from an EMBL/GenBank/DDBJ whole genome shotgun (WGS) entry which is preliminary data.</text>
</comment>
<feature type="chain" id="PRO_5040236958" evidence="1">
    <location>
        <begin position="21"/>
        <end position="167"/>
    </location>
</feature>
<reference evidence="2 3" key="2">
    <citation type="submission" date="2021-10" db="EMBL/GenBank/DDBJ databases">
        <authorList>
            <person name="Piombo E."/>
        </authorList>
    </citation>
    <scope>NUCLEOTIDE SEQUENCE [LARGE SCALE GENOMIC DNA]</scope>
</reference>
<dbReference type="EMBL" id="CABFNO020001255">
    <property type="protein sequence ID" value="CAG9975112.1"/>
    <property type="molecule type" value="Genomic_DNA"/>
</dbReference>
<gene>
    <name evidence="2" type="ORF">CBYS24578_00015485</name>
</gene>
<reference evidence="3" key="1">
    <citation type="submission" date="2019-06" db="EMBL/GenBank/DDBJ databases">
        <authorList>
            <person name="Broberg M."/>
        </authorList>
    </citation>
    <scope>NUCLEOTIDE SEQUENCE [LARGE SCALE GENOMIC DNA]</scope>
</reference>
<name>A0A9N9U643_9HYPO</name>
<sequence length="167" mass="17371">MRFDIAIVSALAATFQLATASPGPAWNGKGAEAGYKFGAVACSAGALVCNSQGMTVGAYTLGSAAFCCSTAAASVTASQSEGWKKAWNAAANKLGSAAQVAKGGVAKVGTFAAECTSKVCRMVKGAKKPILPRSAMEYHRRRQIAKRALEGARRRRNARRALELELE</sequence>
<evidence type="ECO:0000313" key="3">
    <source>
        <dbReference type="Proteomes" id="UP000754883"/>
    </source>
</evidence>
<accession>A0A9N9U643</accession>